<keyword evidence="1" id="KW-1133">Transmembrane helix</keyword>
<evidence type="ECO:0000313" key="3">
    <source>
        <dbReference type="Proteomes" id="UP001252270"/>
    </source>
</evidence>
<protein>
    <submittedName>
        <fullName evidence="2">Uncharacterized protein</fullName>
    </submittedName>
</protein>
<comment type="caution">
    <text evidence="2">The sequence shown here is derived from an EMBL/GenBank/DDBJ whole genome shotgun (WGS) entry which is preliminary data.</text>
</comment>
<feature type="transmembrane region" description="Helical" evidence="1">
    <location>
        <begin position="38"/>
        <end position="58"/>
    </location>
</feature>
<evidence type="ECO:0000256" key="1">
    <source>
        <dbReference type="SAM" id="Phobius"/>
    </source>
</evidence>
<evidence type="ECO:0000313" key="2">
    <source>
        <dbReference type="EMBL" id="MDR5892879.1"/>
    </source>
</evidence>
<dbReference type="EMBL" id="JARWAL010000006">
    <property type="protein sequence ID" value="MDR5892879.1"/>
    <property type="molecule type" value="Genomic_DNA"/>
</dbReference>
<organism evidence="2 3">
    <name type="scientific">Halomonas mongoliensis</name>
    <dbReference type="NCBI Taxonomy" id="321265"/>
    <lineage>
        <taxon>Bacteria</taxon>
        <taxon>Pseudomonadati</taxon>
        <taxon>Pseudomonadota</taxon>
        <taxon>Gammaproteobacteria</taxon>
        <taxon>Oceanospirillales</taxon>
        <taxon>Halomonadaceae</taxon>
        <taxon>Halomonas</taxon>
    </lineage>
</organism>
<reference evidence="2 3" key="1">
    <citation type="submission" date="2023-04" db="EMBL/GenBank/DDBJ databases">
        <title>A long-awaited taxogenomic arrangement of the family Halomonadaceae.</title>
        <authorList>
            <person name="De La Haba R."/>
            <person name="Chuvochina M."/>
            <person name="Wittouck S."/>
            <person name="Arahal D.R."/>
            <person name="Sanchez-Porro C."/>
            <person name="Hugenholtz P."/>
            <person name="Ventosa A."/>
        </authorList>
    </citation>
    <scope>NUCLEOTIDE SEQUENCE [LARGE SCALE GENOMIC DNA]</scope>
    <source>
        <strain evidence="2 3">DSM 17332</strain>
    </source>
</reference>
<proteinExistence type="predicted"/>
<dbReference type="Proteomes" id="UP001252270">
    <property type="component" value="Unassembled WGS sequence"/>
</dbReference>
<accession>A0ABU1GLH9</accession>
<gene>
    <name evidence="2" type="ORF">QC820_08625</name>
</gene>
<name>A0ABU1GLH9_9GAMM</name>
<keyword evidence="1" id="KW-0472">Membrane</keyword>
<keyword evidence="3" id="KW-1185">Reference proteome</keyword>
<dbReference type="RefSeq" id="WP_309636573.1">
    <property type="nucleotide sequence ID" value="NZ_JARWAL010000006.1"/>
</dbReference>
<keyword evidence="1" id="KW-0812">Transmembrane</keyword>
<sequence>MNTPRLGERLTALVLLATLLFTPPLVLVFDRPEGGPSWLPLYLFVAWGVVIGLAAWLLEHRSND</sequence>